<dbReference type="GO" id="GO:0006123">
    <property type="term" value="P:mitochondrial electron transport, cytochrome c to oxygen"/>
    <property type="evidence" value="ECO:0007669"/>
    <property type="project" value="TreeGrafter"/>
</dbReference>
<dbReference type="Gene3D" id="1.20.210.10">
    <property type="entry name" value="Cytochrome c oxidase-like, subunit I domain"/>
    <property type="match status" value="1"/>
</dbReference>
<dbReference type="Proteomes" id="UP000011080">
    <property type="component" value="Unassembled WGS sequence"/>
</dbReference>
<sequence length="59" mass="6263">TVYPPLTSNLAHVGASVDLTIFSLHLVGVSSISGVINFITTIINITPSAVSQYQTLLFM</sequence>
<protein>
    <submittedName>
        <fullName evidence="1">Cytochrome c oxidase subunit 1</fullName>
    </submittedName>
</protein>
<feature type="non-terminal residue" evidence="1">
    <location>
        <position position="1"/>
    </location>
</feature>
<dbReference type="PANTHER" id="PTHR10422">
    <property type="entry name" value="CYTOCHROME C OXIDASE SUBUNIT 1"/>
    <property type="match status" value="1"/>
</dbReference>
<dbReference type="EMBL" id="JH883620">
    <property type="protein sequence ID" value="ELR46165.1"/>
    <property type="molecule type" value="Genomic_DNA"/>
</dbReference>
<dbReference type="AlphaFoldDB" id="L8HPE0"/>
<name>L8HPE0_9CETA</name>
<organism evidence="1 2">
    <name type="scientific">Bos mutus</name>
    <name type="common">wild yak</name>
    <dbReference type="NCBI Taxonomy" id="72004"/>
    <lineage>
        <taxon>Eukaryota</taxon>
        <taxon>Metazoa</taxon>
        <taxon>Chordata</taxon>
        <taxon>Craniata</taxon>
        <taxon>Vertebrata</taxon>
        <taxon>Euteleostomi</taxon>
        <taxon>Mammalia</taxon>
        <taxon>Eutheria</taxon>
        <taxon>Laurasiatheria</taxon>
        <taxon>Artiodactyla</taxon>
        <taxon>Ruminantia</taxon>
        <taxon>Pecora</taxon>
        <taxon>Bovidae</taxon>
        <taxon>Bovinae</taxon>
        <taxon>Bos</taxon>
    </lineage>
</organism>
<dbReference type="GO" id="GO:0005739">
    <property type="term" value="C:mitochondrion"/>
    <property type="evidence" value="ECO:0007669"/>
    <property type="project" value="GOC"/>
</dbReference>
<dbReference type="PANTHER" id="PTHR10422:SF18">
    <property type="entry name" value="CYTOCHROME C OXIDASE SUBUNIT 1"/>
    <property type="match status" value="1"/>
</dbReference>
<reference evidence="1 2" key="1">
    <citation type="journal article" date="2012" name="Nat. Genet.">
        <title>The yak genome and adaptation to life at high altitude.</title>
        <authorList>
            <person name="Qiu Q."/>
            <person name="Zhang G."/>
            <person name="Ma T."/>
            <person name="Qian W."/>
            <person name="Wang J."/>
            <person name="Ye Z."/>
            <person name="Cao C."/>
            <person name="Hu Q."/>
            <person name="Kim J."/>
            <person name="Larkin D.M."/>
            <person name="Auvil L."/>
            <person name="Capitanu B."/>
            <person name="Ma J."/>
            <person name="Lewin H.A."/>
            <person name="Qian X."/>
            <person name="Lang Y."/>
            <person name="Zhou R."/>
            <person name="Wang L."/>
            <person name="Wang K."/>
            <person name="Xia J."/>
            <person name="Liao S."/>
            <person name="Pan S."/>
            <person name="Lu X."/>
            <person name="Hou H."/>
            <person name="Wang Y."/>
            <person name="Zang X."/>
            <person name="Yin Y."/>
            <person name="Ma H."/>
            <person name="Zhang J."/>
            <person name="Wang Z."/>
            <person name="Zhang Y."/>
            <person name="Zhang D."/>
            <person name="Yonezawa T."/>
            <person name="Hasegawa M."/>
            <person name="Zhong Y."/>
            <person name="Liu W."/>
            <person name="Zhang Y."/>
            <person name="Huang Z."/>
            <person name="Zhang S."/>
            <person name="Long R."/>
            <person name="Yang H."/>
            <person name="Wang J."/>
            <person name="Lenstra J.A."/>
            <person name="Cooper D.N."/>
            <person name="Wu Y."/>
            <person name="Wang J."/>
            <person name="Shi P."/>
            <person name="Wang J."/>
            <person name="Liu J."/>
        </authorList>
    </citation>
    <scope>NUCLEOTIDE SEQUENCE [LARGE SCALE GENOMIC DNA]</scope>
    <source>
        <strain evidence="2">yakQH1</strain>
    </source>
</reference>
<dbReference type="GO" id="GO:0020037">
    <property type="term" value="F:heme binding"/>
    <property type="evidence" value="ECO:0007669"/>
    <property type="project" value="InterPro"/>
</dbReference>
<dbReference type="GO" id="GO:0004129">
    <property type="term" value="F:cytochrome-c oxidase activity"/>
    <property type="evidence" value="ECO:0007669"/>
    <property type="project" value="InterPro"/>
</dbReference>
<dbReference type="InterPro" id="IPR000883">
    <property type="entry name" value="Cyt_C_Oxase_1"/>
</dbReference>
<accession>L8HPE0</accession>
<dbReference type="SUPFAM" id="SSF81442">
    <property type="entry name" value="Cytochrome c oxidase subunit I-like"/>
    <property type="match status" value="1"/>
</dbReference>
<gene>
    <name evidence="1" type="ORF">M91_01282</name>
</gene>
<proteinExistence type="predicted"/>
<evidence type="ECO:0000313" key="2">
    <source>
        <dbReference type="Proteomes" id="UP000011080"/>
    </source>
</evidence>
<evidence type="ECO:0000313" key="1">
    <source>
        <dbReference type="EMBL" id="ELR46165.1"/>
    </source>
</evidence>
<dbReference type="GO" id="GO:0015990">
    <property type="term" value="P:electron transport coupled proton transport"/>
    <property type="evidence" value="ECO:0007669"/>
    <property type="project" value="TreeGrafter"/>
</dbReference>
<dbReference type="InterPro" id="IPR036927">
    <property type="entry name" value="Cyt_c_oxase-like_su1_sf"/>
</dbReference>
<dbReference type="GO" id="GO:0016020">
    <property type="term" value="C:membrane"/>
    <property type="evidence" value="ECO:0007669"/>
    <property type="project" value="InterPro"/>
</dbReference>